<dbReference type="SUPFAM" id="SSF57850">
    <property type="entry name" value="RING/U-box"/>
    <property type="match status" value="1"/>
</dbReference>
<keyword evidence="5" id="KW-0812">Transmembrane</keyword>
<evidence type="ECO:0000256" key="1">
    <source>
        <dbReference type="ARBA" id="ARBA00022723"/>
    </source>
</evidence>
<feature type="domain" description="RING-type" evidence="6">
    <location>
        <begin position="162"/>
        <end position="189"/>
    </location>
</feature>
<evidence type="ECO:0000256" key="2">
    <source>
        <dbReference type="ARBA" id="ARBA00022771"/>
    </source>
</evidence>
<dbReference type="PANTHER" id="PTHR45798:SF97">
    <property type="entry name" value="ALCOHOL-SENSITIVE RING FINGER PROTEIN 1"/>
    <property type="match status" value="1"/>
</dbReference>
<dbReference type="Gene3D" id="3.30.40.10">
    <property type="entry name" value="Zinc/RING finger domain, C3HC4 (zinc finger)"/>
    <property type="match status" value="1"/>
</dbReference>
<keyword evidence="5" id="KW-0472">Membrane</keyword>
<evidence type="ECO:0000256" key="5">
    <source>
        <dbReference type="SAM" id="Phobius"/>
    </source>
</evidence>
<keyword evidence="8" id="KW-1185">Reference proteome</keyword>
<evidence type="ECO:0000313" key="8">
    <source>
        <dbReference type="Proteomes" id="UP001212841"/>
    </source>
</evidence>
<dbReference type="GO" id="GO:0008270">
    <property type="term" value="F:zinc ion binding"/>
    <property type="evidence" value="ECO:0007669"/>
    <property type="project" value="UniProtKB-KW"/>
</dbReference>
<organism evidence="7 8">
    <name type="scientific">Rhizophlyctis rosea</name>
    <dbReference type="NCBI Taxonomy" id="64517"/>
    <lineage>
        <taxon>Eukaryota</taxon>
        <taxon>Fungi</taxon>
        <taxon>Fungi incertae sedis</taxon>
        <taxon>Chytridiomycota</taxon>
        <taxon>Chytridiomycota incertae sedis</taxon>
        <taxon>Chytridiomycetes</taxon>
        <taxon>Rhizophlyctidales</taxon>
        <taxon>Rhizophlyctidaceae</taxon>
        <taxon>Rhizophlyctis</taxon>
    </lineage>
</organism>
<evidence type="ECO:0000256" key="4">
    <source>
        <dbReference type="SAM" id="MobiDB-lite"/>
    </source>
</evidence>
<keyword evidence="3" id="KW-0862">Zinc</keyword>
<feature type="non-terminal residue" evidence="7">
    <location>
        <position position="208"/>
    </location>
</feature>
<keyword evidence="1" id="KW-0479">Metal-binding</keyword>
<feature type="compositionally biased region" description="Gly residues" evidence="4">
    <location>
        <begin position="115"/>
        <end position="128"/>
    </location>
</feature>
<keyword evidence="2" id="KW-0863">Zinc-finger</keyword>
<feature type="region of interest" description="Disordered" evidence="4">
    <location>
        <begin position="97"/>
        <end position="135"/>
    </location>
</feature>
<sequence length="208" mass="22442">DITIPSVFIGKSDYERIERQLEGLTGEKEAGGKRGEGRWPYIASVTVVLVPGSQTLTTPDLIIIIILSLIIVSSLLYGAYKIVDQFRRRLHYHFGSGDSSDGEQGGDRESLLGDGVTGGGDGGGAGGGEPRRSLVLPRDLGGFGKRVFRSSEEKGGGEGKCCAICLDDFGEGDEIRVLPICGHEFHIRCEFFECGSMVDNTLKYMSYV</sequence>
<feature type="transmembrane region" description="Helical" evidence="5">
    <location>
        <begin position="61"/>
        <end position="80"/>
    </location>
</feature>
<dbReference type="InterPro" id="IPR001841">
    <property type="entry name" value="Znf_RING"/>
</dbReference>
<dbReference type="EMBL" id="JADGJD010000704">
    <property type="protein sequence ID" value="KAJ3049021.1"/>
    <property type="molecule type" value="Genomic_DNA"/>
</dbReference>
<evidence type="ECO:0000256" key="3">
    <source>
        <dbReference type="ARBA" id="ARBA00022833"/>
    </source>
</evidence>
<accession>A0AAD5S9U1</accession>
<dbReference type="Proteomes" id="UP001212841">
    <property type="component" value="Unassembled WGS sequence"/>
</dbReference>
<dbReference type="InterPro" id="IPR052788">
    <property type="entry name" value="RING-type_E3_ligase_ATL"/>
</dbReference>
<proteinExistence type="predicted"/>
<comment type="caution">
    <text evidence="7">The sequence shown here is derived from an EMBL/GenBank/DDBJ whole genome shotgun (WGS) entry which is preliminary data.</text>
</comment>
<evidence type="ECO:0000259" key="6">
    <source>
        <dbReference type="Pfam" id="PF17123"/>
    </source>
</evidence>
<name>A0AAD5S9U1_9FUNG</name>
<dbReference type="AlphaFoldDB" id="A0AAD5S9U1"/>
<protein>
    <recommendedName>
        <fullName evidence="6">RING-type domain-containing protein</fullName>
    </recommendedName>
</protein>
<evidence type="ECO:0000313" key="7">
    <source>
        <dbReference type="EMBL" id="KAJ3049021.1"/>
    </source>
</evidence>
<dbReference type="Pfam" id="PF17123">
    <property type="entry name" value="zf-RING_11"/>
    <property type="match status" value="1"/>
</dbReference>
<dbReference type="InterPro" id="IPR013083">
    <property type="entry name" value="Znf_RING/FYVE/PHD"/>
</dbReference>
<keyword evidence="5" id="KW-1133">Transmembrane helix</keyword>
<dbReference type="PANTHER" id="PTHR45798">
    <property type="entry name" value="RING-H2 FINGER PROTEIN ATL61-RELATED-RELATED"/>
    <property type="match status" value="1"/>
</dbReference>
<reference evidence="7" key="1">
    <citation type="submission" date="2020-05" db="EMBL/GenBank/DDBJ databases">
        <title>Phylogenomic resolution of chytrid fungi.</title>
        <authorList>
            <person name="Stajich J.E."/>
            <person name="Amses K."/>
            <person name="Simmons R."/>
            <person name="Seto K."/>
            <person name="Myers J."/>
            <person name="Bonds A."/>
            <person name="Quandt C.A."/>
            <person name="Barry K."/>
            <person name="Liu P."/>
            <person name="Grigoriev I."/>
            <person name="Longcore J.E."/>
            <person name="James T.Y."/>
        </authorList>
    </citation>
    <scope>NUCLEOTIDE SEQUENCE</scope>
    <source>
        <strain evidence="7">JEL0318</strain>
    </source>
</reference>
<gene>
    <name evidence="7" type="ORF">HK097_009984</name>
</gene>